<gene>
    <name evidence="2" type="ORF">FOTG_05531</name>
</gene>
<sequence>MIEYVLRTIISHHQASNTYRPPSSYAIPFFIPTKHSQYKALKEQTRLSFQPSTISINIYNTTLTQQQLPLTNNTTATMSSPYTVQIHQSTKEPSISSSYSYSSGSYSSSTSTTPRSLSPGGYREYGADKHTTQVASSGRNLVINHNKVSYEKDSPAPKYSGAYTRI</sequence>
<feature type="region of interest" description="Disordered" evidence="1">
    <location>
        <begin position="146"/>
        <end position="166"/>
    </location>
</feature>
<feature type="region of interest" description="Disordered" evidence="1">
    <location>
        <begin position="87"/>
        <end position="126"/>
    </location>
</feature>
<reference evidence="2" key="2">
    <citation type="submission" date="2012-05" db="EMBL/GenBank/DDBJ databases">
        <title>The Genome Annotation of Fusarium oxysporum Cotton.</title>
        <authorList>
            <consortium name="The Broad Institute Genomics Platform"/>
            <person name="Ma L.-J."/>
            <person name="Corby-Kistler H."/>
            <person name="Broz K."/>
            <person name="Gale L.R."/>
            <person name="Jonkers W."/>
            <person name="O'Donnell K."/>
            <person name="Ploetz R."/>
            <person name="Steinberg C."/>
            <person name="Schwartz D.C."/>
            <person name="VanEtten H."/>
            <person name="Zhou S."/>
            <person name="Young S.K."/>
            <person name="Zeng Q."/>
            <person name="Gargeya S."/>
            <person name="Fitzgerald M."/>
            <person name="Abouelleil A."/>
            <person name="Alvarado L."/>
            <person name="Chapman S.B."/>
            <person name="Gainer-Dewar J."/>
            <person name="Goldberg J."/>
            <person name="Griggs A."/>
            <person name="Gujja S."/>
            <person name="Hansen M."/>
            <person name="Howarth C."/>
            <person name="Imamovic A."/>
            <person name="Ireland A."/>
            <person name="Larimer J."/>
            <person name="McCowan C."/>
            <person name="Murphy C."/>
            <person name="Pearson M."/>
            <person name="Poon T.W."/>
            <person name="Priest M."/>
            <person name="Roberts A."/>
            <person name="Saif S."/>
            <person name="Shea T."/>
            <person name="Sykes S."/>
            <person name="Wortman J."/>
            <person name="Nusbaum C."/>
            <person name="Birren B."/>
        </authorList>
    </citation>
    <scope>NUCLEOTIDE SEQUENCE</scope>
    <source>
        <strain evidence="2">25433</strain>
    </source>
</reference>
<dbReference type="Proteomes" id="UP000030701">
    <property type="component" value="Unassembled WGS sequence"/>
</dbReference>
<organism evidence="2">
    <name type="scientific">Fusarium oxysporum f. sp. vasinfectum 25433</name>
    <dbReference type="NCBI Taxonomy" id="1089449"/>
    <lineage>
        <taxon>Eukaryota</taxon>
        <taxon>Fungi</taxon>
        <taxon>Dikarya</taxon>
        <taxon>Ascomycota</taxon>
        <taxon>Pezizomycotina</taxon>
        <taxon>Sordariomycetes</taxon>
        <taxon>Hypocreomycetidae</taxon>
        <taxon>Hypocreales</taxon>
        <taxon>Nectriaceae</taxon>
        <taxon>Fusarium</taxon>
        <taxon>Fusarium oxysporum species complex</taxon>
    </lineage>
</organism>
<dbReference type="HOGENOM" id="CLU_1602790_0_0_1"/>
<evidence type="ECO:0000256" key="1">
    <source>
        <dbReference type="SAM" id="MobiDB-lite"/>
    </source>
</evidence>
<dbReference type="OrthoDB" id="5101503at2759"/>
<dbReference type="AlphaFoldDB" id="X0M7C1"/>
<protein>
    <submittedName>
        <fullName evidence="2">Uncharacterized protein</fullName>
    </submittedName>
</protein>
<proteinExistence type="predicted"/>
<dbReference type="EMBL" id="JH657926">
    <property type="protein sequence ID" value="EXM29402.1"/>
    <property type="molecule type" value="Genomic_DNA"/>
</dbReference>
<evidence type="ECO:0000313" key="2">
    <source>
        <dbReference type="EMBL" id="EXM29402.1"/>
    </source>
</evidence>
<name>X0M7C1_FUSOX</name>
<accession>X0M7C1</accession>
<reference evidence="2" key="1">
    <citation type="submission" date="2011-11" db="EMBL/GenBank/DDBJ databases">
        <title>The Genome Sequence of Fusarium oxysporum Cotton.</title>
        <authorList>
            <consortium name="The Broad Institute Genome Sequencing Platform"/>
            <person name="Ma L.-J."/>
            <person name="Gale L.R."/>
            <person name="Schwartz D.C."/>
            <person name="Zhou S."/>
            <person name="Corby-Kistler H."/>
            <person name="Young S.K."/>
            <person name="Zeng Q."/>
            <person name="Gargeya S."/>
            <person name="Fitzgerald M."/>
            <person name="Haas B."/>
            <person name="Abouelleil A."/>
            <person name="Alvarado L."/>
            <person name="Arachchi H.M."/>
            <person name="Berlin A."/>
            <person name="Brown A."/>
            <person name="Chapman S.B."/>
            <person name="Chen Z."/>
            <person name="Dunbar C."/>
            <person name="Freedman E."/>
            <person name="Gearin G."/>
            <person name="Goldberg J."/>
            <person name="Griggs A."/>
            <person name="Gujja S."/>
            <person name="Heiman D."/>
            <person name="Howarth C."/>
            <person name="Larson L."/>
            <person name="Lui A."/>
            <person name="MacDonald P.J.P."/>
            <person name="Montmayeur A."/>
            <person name="Murphy C."/>
            <person name="Neiman D."/>
            <person name="Pearson M."/>
            <person name="Priest M."/>
            <person name="Roberts A."/>
            <person name="Saif S."/>
            <person name="Shea T."/>
            <person name="Shenoy N."/>
            <person name="Sisk P."/>
            <person name="Stolte C."/>
            <person name="Sykes S."/>
            <person name="Wortman J."/>
            <person name="Nusbaum C."/>
            <person name="Birren B."/>
        </authorList>
    </citation>
    <scope>NUCLEOTIDE SEQUENCE [LARGE SCALE GENOMIC DNA]</scope>
    <source>
        <strain evidence="2">25433</strain>
    </source>
</reference>
<feature type="compositionally biased region" description="Low complexity" evidence="1">
    <location>
        <begin position="93"/>
        <end position="121"/>
    </location>
</feature>